<name>A0AAV5DTA4_ELECO</name>
<gene>
    <name evidence="2" type="primary">gb00040</name>
    <name evidence="2" type="ORF">PR202_gb00040</name>
</gene>
<accession>A0AAV5DTA4</accession>
<evidence type="ECO:0008006" key="4">
    <source>
        <dbReference type="Google" id="ProtNLM"/>
    </source>
</evidence>
<feature type="region of interest" description="Disordered" evidence="1">
    <location>
        <begin position="1"/>
        <end position="20"/>
    </location>
</feature>
<reference evidence="2" key="2">
    <citation type="submission" date="2021-12" db="EMBL/GenBank/DDBJ databases">
        <title>Resequencing data analysis of finger millet.</title>
        <authorList>
            <person name="Hatakeyama M."/>
            <person name="Aluri S."/>
            <person name="Balachadran M.T."/>
            <person name="Sivarajan S.R."/>
            <person name="Poveda L."/>
            <person name="Shimizu-Inatsugi R."/>
            <person name="Schlapbach R."/>
            <person name="Sreeman S.M."/>
            <person name="Shimizu K.K."/>
        </authorList>
    </citation>
    <scope>NUCLEOTIDE SEQUENCE</scope>
</reference>
<protein>
    <recommendedName>
        <fullName evidence="4">Retrotransposon gag domain-containing protein</fullName>
    </recommendedName>
</protein>
<dbReference type="EMBL" id="BQKI01000071">
    <property type="protein sequence ID" value="GJN13347.1"/>
    <property type="molecule type" value="Genomic_DNA"/>
</dbReference>
<sequence length="144" mass="16147">MVRTQNQDDSESSQQGANAQPSLAEVLAAALNRQENDSELLRRLVDITSHLAGHGGNRNNNNQPQQCTYSDFLGMHPPTFEHAREPLDANHWLRQTESKFGLLDCTEHHKVLFAAQQLQGPAGAWWANYAALLPAGHHIKWNEF</sequence>
<comment type="caution">
    <text evidence="2">The sequence shown here is derived from an EMBL/GenBank/DDBJ whole genome shotgun (WGS) entry which is preliminary data.</text>
</comment>
<dbReference type="AlphaFoldDB" id="A0AAV5DTA4"/>
<reference evidence="2" key="1">
    <citation type="journal article" date="2018" name="DNA Res.">
        <title>Multiple hybrid de novo genome assembly of finger millet, an orphan allotetraploid crop.</title>
        <authorList>
            <person name="Hatakeyama M."/>
            <person name="Aluri S."/>
            <person name="Balachadran M.T."/>
            <person name="Sivarajan S.R."/>
            <person name="Patrignani A."/>
            <person name="Gruter S."/>
            <person name="Poveda L."/>
            <person name="Shimizu-Inatsugi R."/>
            <person name="Baeten J."/>
            <person name="Francoijs K.J."/>
            <person name="Nataraja K.N."/>
            <person name="Reddy Y.A.N."/>
            <person name="Phadnis S."/>
            <person name="Ravikumar R.L."/>
            <person name="Schlapbach R."/>
            <person name="Sreeman S.M."/>
            <person name="Shimizu K.K."/>
        </authorList>
    </citation>
    <scope>NUCLEOTIDE SEQUENCE</scope>
</reference>
<proteinExistence type="predicted"/>
<dbReference type="Proteomes" id="UP001054889">
    <property type="component" value="Unassembled WGS sequence"/>
</dbReference>
<evidence type="ECO:0000313" key="2">
    <source>
        <dbReference type="EMBL" id="GJN13347.1"/>
    </source>
</evidence>
<keyword evidence="3" id="KW-1185">Reference proteome</keyword>
<evidence type="ECO:0000256" key="1">
    <source>
        <dbReference type="SAM" id="MobiDB-lite"/>
    </source>
</evidence>
<evidence type="ECO:0000313" key="3">
    <source>
        <dbReference type="Proteomes" id="UP001054889"/>
    </source>
</evidence>
<organism evidence="2 3">
    <name type="scientific">Eleusine coracana subsp. coracana</name>
    <dbReference type="NCBI Taxonomy" id="191504"/>
    <lineage>
        <taxon>Eukaryota</taxon>
        <taxon>Viridiplantae</taxon>
        <taxon>Streptophyta</taxon>
        <taxon>Embryophyta</taxon>
        <taxon>Tracheophyta</taxon>
        <taxon>Spermatophyta</taxon>
        <taxon>Magnoliopsida</taxon>
        <taxon>Liliopsida</taxon>
        <taxon>Poales</taxon>
        <taxon>Poaceae</taxon>
        <taxon>PACMAD clade</taxon>
        <taxon>Chloridoideae</taxon>
        <taxon>Cynodonteae</taxon>
        <taxon>Eleusininae</taxon>
        <taxon>Eleusine</taxon>
    </lineage>
</organism>